<evidence type="ECO:0000256" key="3">
    <source>
        <dbReference type="ARBA" id="ARBA00022490"/>
    </source>
</evidence>
<dbReference type="Proteomes" id="UP000193118">
    <property type="component" value="Unassembled WGS sequence"/>
</dbReference>
<dbReference type="STRING" id="194197.BWD09_07325"/>
<dbReference type="InterPro" id="IPR007838">
    <property type="entry name" value="Cell_div_ZapA-like"/>
</dbReference>
<evidence type="ECO:0000256" key="8">
    <source>
        <dbReference type="ARBA" id="ARBA00026068"/>
    </source>
</evidence>
<keyword evidence="3" id="KW-0963">Cytoplasm</keyword>
<evidence type="ECO:0000313" key="10">
    <source>
        <dbReference type="EMBL" id="OSI16346.1"/>
    </source>
</evidence>
<dbReference type="PANTHER" id="PTHR34981">
    <property type="entry name" value="CELL DIVISION PROTEIN ZAPA"/>
    <property type="match status" value="1"/>
</dbReference>
<name>A0A1X3D959_9NEIS</name>
<evidence type="ECO:0000256" key="7">
    <source>
        <dbReference type="ARBA" id="ARBA00024910"/>
    </source>
</evidence>
<dbReference type="Gene3D" id="3.30.160.880">
    <property type="entry name" value="Cell division protein ZapA protomer, N-terminal domain"/>
    <property type="match status" value="1"/>
</dbReference>
<evidence type="ECO:0000256" key="4">
    <source>
        <dbReference type="ARBA" id="ARBA00022618"/>
    </source>
</evidence>
<dbReference type="AlphaFoldDB" id="A0A1X3D959"/>
<dbReference type="GO" id="GO:0030428">
    <property type="term" value="C:cell septum"/>
    <property type="evidence" value="ECO:0007669"/>
    <property type="project" value="TreeGrafter"/>
</dbReference>
<comment type="subcellular location">
    <subcellularLocation>
        <location evidence="1">Cytoplasm</location>
    </subcellularLocation>
</comment>
<protein>
    <recommendedName>
        <fullName evidence="2">Cell division protein ZapA</fullName>
    </recommendedName>
    <alternativeName>
        <fullName evidence="9">Z ring-associated protein ZapA</fullName>
    </alternativeName>
</protein>
<evidence type="ECO:0000256" key="9">
    <source>
        <dbReference type="ARBA" id="ARBA00033158"/>
    </source>
</evidence>
<keyword evidence="5" id="KW-0717">Septation</keyword>
<evidence type="ECO:0000256" key="5">
    <source>
        <dbReference type="ARBA" id="ARBA00023210"/>
    </source>
</evidence>
<evidence type="ECO:0000313" key="11">
    <source>
        <dbReference type="Proteomes" id="UP000193118"/>
    </source>
</evidence>
<keyword evidence="11" id="KW-1185">Reference proteome</keyword>
<proteinExistence type="predicted"/>
<dbReference type="GO" id="GO:0005829">
    <property type="term" value="C:cytosol"/>
    <property type="evidence" value="ECO:0007669"/>
    <property type="project" value="TreeGrafter"/>
</dbReference>
<comment type="subunit">
    <text evidence="8">Homodimer. Interacts with FtsZ.</text>
</comment>
<dbReference type="EMBL" id="MTBO01000016">
    <property type="protein sequence ID" value="OSI16346.1"/>
    <property type="molecule type" value="Genomic_DNA"/>
</dbReference>
<dbReference type="GO" id="GO:0032153">
    <property type="term" value="C:cell division site"/>
    <property type="evidence" value="ECO:0007669"/>
    <property type="project" value="TreeGrafter"/>
</dbReference>
<comment type="caution">
    <text evidence="10">The sequence shown here is derived from an EMBL/GenBank/DDBJ whole genome shotgun (WGS) entry which is preliminary data.</text>
</comment>
<gene>
    <name evidence="10" type="ORF">BWD09_07325</name>
</gene>
<dbReference type="RefSeq" id="WP_085366044.1">
    <property type="nucleotide sequence ID" value="NZ_CAUJPZ010000035.1"/>
</dbReference>
<evidence type="ECO:0000256" key="2">
    <source>
        <dbReference type="ARBA" id="ARBA00015195"/>
    </source>
</evidence>
<dbReference type="Gene3D" id="1.20.5.50">
    <property type="match status" value="1"/>
</dbReference>
<dbReference type="InterPro" id="IPR042233">
    <property type="entry name" value="Cell_div_ZapA_N"/>
</dbReference>
<dbReference type="GeneID" id="94579676"/>
<dbReference type="GO" id="GO:0000917">
    <property type="term" value="P:division septum assembly"/>
    <property type="evidence" value="ECO:0007669"/>
    <property type="project" value="UniProtKB-KW"/>
</dbReference>
<dbReference type="SUPFAM" id="SSF102829">
    <property type="entry name" value="Cell division protein ZapA-like"/>
    <property type="match status" value="1"/>
</dbReference>
<keyword evidence="6" id="KW-0131">Cell cycle</keyword>
<evidence type="ECO:0000256" key="6">
    <source>
        <dbReference type="ARBA" id="ARBA00023306"/>
    </source>
</evidence>
<organism evidence="10 11">
    <name type="scientific">Neisseria dentiae</name>
    <dbReference type="NCBI Taxonomy" id="194197"/>
    <lineage>
        <taxon>Bacteria</taxon>
        <taxon>Pseudomonadati</taxon>
        <taxon>Pseudomonadota</taxon>
        <taxon>Betaproteobacteria</taxon>
        <taxon>Neisseriales</taxon>
        <taxon>Neisseriaceae</taxon>
        <taxon>Neisseria</taxon>
    </lineage>
</organism>
<evidence type="ECO:0000256" key="1">
    <source>
        <dbReference type="ARBA" id="ARBA00004496"/>
    </source>
</evidence>
<dbReference type="PANTHER" id="PTHR34981:SF1">
    <property type="entry name" value="CELL DIVISION PROTEIN ZAPA"/>
    <property type="match status" value="1"/>
</dbReference>
<dbReference type="OrthoDB" id="5297208at2"/>
<keyword evidence="4 10" id="KW-0132">Cell division</keyword>
<dbReference type="GO" id="GO:0043093">
    <property type="term" value="P:FtsZ-dependent cytokinesis"/>
    <property type="evidence" value="ECO:0007669"/>
    <property type="project" value="TreeGrafter"/>
</dbReference>
<accession>A0A1X3D959</accession>
<comment type="function">
    <text evidence="7">Activator of cell division through the inhibition of FtsZ GTPase activity, therefore promoting FtsZ assembly into bundles of protofilaments necessary for the formation of the division Z ring. It is recruited early at mid-cell but it is not essential for cell division.</text>
</comment>
<reference evidence="11" key="1">
    <citation type="submission" date="2017-01" db="EMBL/GenBank/DDBJ databases">
        <authorList>
            <person name="Wolfgang W.J."/>
            <person name="Cole J."/>
            <person name="Wroblewski D."/>
            <person name="Mcginnis J."/>
            <person name="Musser K.A."/>
        </authorList>
    </citation>
    <scope>NUCLEOTIDE SEQUENCE [LARGE SCALE GENOMIC DNA]</scope>
    <source>
        <strain evidence="11">DSM 19151</strain>
    </source>
</reference>
<sequence length="101" mass="11198">MSIEQVSLEIMGRSFTIGTPAEEKATLLQAVSMLNQKFDAIKQSGRIVETDKIVIMAALNLVHDLLKMSMKDDLAIGDFERKITDMINACEKVLNKTQAQA</sequence>
<dbReference type="InterPro" id="IPR036192">
    <property type="entry name" value="Cell_div_ZapA-like_sf"/>
</dbReference>
<dbReference type="GO" id="GO:0000921">
    <property type="term" value="P:septin ring assembly"/>
    <property type="evidence" value="ECO:0007669"/>
    <property type="project" value="TreeGrafter"/>
</dbReference>
<dbReference type="Pfam" id="PF05164">
    <property type="entry name" value="ZapA"/>
    <property type="match status" value="1"/>
</dbReference>